<keyword evidence="3" id="KW-1185">Reference proteome</keyword>
<comment type="caution">
    <text evidence="2">The sequence shown here is derived from an EMBL/GenBank/DDBJ whole genome shotgun (WGS) entry which is preliminary data.</text>
</comment>
<evidence type="ECO:0000313" key="2">
    <source>
        <dbReference type="EMBL" id="MBW7456338.1"/>
    </source>
</evidence>
<dbReference type="Pfam" id="PF00149">
    <property type="entry name" value="Metallophos"/>
    <property type="match status" value="1"/>
</dbReference>
<dbReference type="InterPro" id="IPR004843">
    <property type="entry name" value="Calcineurin-like_PHP"/>
</dbReference>
<sequence>MKRKLVISDIHGCYEAWLSLLEKVDYDKERDQLLILGDYVDRGPNSREVVEHLIYLHDVHGAVVLKGNHDQRLVDLMRFKDEAVIRKFLSHGGRATVKSYLQTDLSDQEVTTQTVHEMIAAISKHYEYHIAFLNSLPYYAEDRHHIYVHAGLNPEYPDWKKQPQREFMYIKEPFLSKPTVVGKTVIFGHTQAEDIHGSPDVWFGEGKIGIDGGCAFGQQLNALEIDASGHYRTYKVGFHS</sequence>
<dbReference type="CDD" id="cd00144">
    <property type="entry name" value="MPP_PPP_family"/>
    <property type="match status" value="1"/>
</dbReference>
<accession>A0ABS7C602</accession>
<dbReference type="Proteomes" id="UP001519887">
    <property type="component" value="Unassembled WGS sequence"/>
</dbReference>
<evidence type="ECO:0000313" key="3">
    <source>
        <dbReference type="Proteomes" id="UP001519887"/>
    </source>
</evidence>
<dbReference type="Gene3D" id="3.60.21.10">
    <property type="match status" value="1"/>
</dbReference>
<gene>
    <name evidence="2" type="ORF">K0U00_20085</name>
</gene>
<dbReference type="InterPro" id="IPR029052">
    <property type="entry name" value="Metallo-depent_PP-like"/>
</dbReference>
<organism evidence="2 3">
    <name type="scientific">Paenibacillus sepulcri</name>
    <dbReference type="NCBI Taxonomy" id="359917"/>
    <lineage>
        <taxon>Bacteria</taxon>
        <taxon>Bacillati</taxon>
        <taxon>Bacillota</taxon>
        <taxon>Bacilli</taxon>
        <taxon>Bacillales</taxon>
        <taxon>Paenibacillaceae</taxon>
        <taxon>Paenibacillus</taxon>
    </lineage>
</organism>
<reference evidence="2 3" key="1">
    <citation type="submission" date="2021-07" db="EMBL/GenBank/DDBJ databases">
        <title>Paenibacillus radiodurans sp. nov., isolated from the southeastern edge of Tengger Desert.</title>
        <authorList>
            <person name="Zhang G."/>
        </authorList>
    </citation>
    <scope>NUCLEOTIDE SEQUENCE [LARGE SCALE GENOMIC DNA]</scope>
    <source>
        <strain evidence="2 3">CCM 7311</strain>
    </source>
</reference>
<evidence type="ECO:0000259" key="1">
    <source>
        <dbReference type="Pfam" id="PF00149"/>
    </source>
</evidence>
<dbReference type="InterPro" id="IPR050126">
    <property type="entry name" value="Ap4A_hydrolase"/>
</dbReference>
<feature type="domain" description="Calcineurin-like phosphoesterase" evidence="1">
    <location>
        <begin position="5"/>
        <end position="190"/>
    </location>
</feature>
<dbReference type="EMBL" id="JAHZIK010000552">
    <property type="protein sequence ID" value="MBW7456338.1"/>
    <property type="molecule type" value="Genomic_DNA"/>
</dbReference>
<protein>
    <submittedName>
        <fullName evidence="2">Serine/threonine protein phosphatase</fullName>
    </submittedName>
</protein>
<proteinExistence type="predicted"/>
<dbReference type="SUPFAM" id="SSF56300">
    <property type="entry name" value="Metallo-dependent phosphatases"/>
    <property type="match status" value="1"/>
</dbReference>
<name>A0ABS7C602_9BACL</name>
<dbReference type="PANTHER" id="PTHR42850">
    <property type="entry name" value="METALLOPHOSPHOESTERASE"/>
    <property type="match status" value="1"/>
</dbReference>
<dbReference type="PANTHER" id="PTHR42850:SF4">
    <property type="entry name" value="ZINC-DEPENDENT ENDOPOLYPHOSPHATASE"/>
    <property type="match status" value="1"/>
</dbReference>
<dbReference type="RefSeq" id="WP_210039578.1">
    <property type="nucleotide sequence ID" value="NZ_JBHLVU010000005.1"/>
</dbReference>